<dbReference type="EMBL" id="VTHL01000003">
    <property type="protein sequence ID" value="TYZ12710.1"/>
    <property type="molecule type" value="Genomic_DNA"/>
</dbReference>
<evidence type="ECO:0000313" key="2">
    <source>
        <dbReference type="Proteomes" id="UP000322791"/>
    </source>
</evidence>
<protein>
    <submittedName>
        <fullName evidence="1">Uncharacterized protein</fullName>
    </submittedName>
</protein>
<keyword evidence="2" id="KW-1185">Reference proteome</keyword>
<evidence type="ECO:0000313" key="1">
    <source>
        <dbReference type="EMBL" id="TYZ12710.1"/>
    </source>
</evidence>
<reference evidence="1 2" key="1">
    <citation type="submission" date="2019-08" db="EMBL/GenBank/DDBJ databases">
        <authorList>
            <person name="Seo M.-J."/>
        </authorList>
    </citation>
    <scope>NUCLEOTIDE SEQUENCE [LARGE SCALE GENOMIC DNA]</scope>
    <source>
        <strain evidence="1 2">KIGAM108</strain>
    </source>
</reference>
<dbReference type="Proteomes" id="UP000322791">
    <property type="component" value="Unassembled WGS sequence"/>
</dbReference>
<dbReference type="RefSeq" id="WP_149069945.1">
    <property type="nucleotide sequence ID" value="NZ_VTHL01000003.1"/>
</dbReference>
<proteinExistence type="predicted"/>
<dbReference type="AlphaFoldDB" id="A0A5D6VBK0"/>
<gene>
    <name evidence="1" type="ORF">FY528_05315</name>
</gene>
<accession>A0A5D6VBK0</accession>
<organism evidence="1 2">
    <name type="scientific">Hymenobacter lutimineralis</name>
    <dbReference type="NCBI Taxonomy" id="2606448"/>
    <lineage>
        <taxon>Bacteria</taxon>
        <taxon>Pseudomonadati</taxon>
        <taxon>Bacteroidota</taxon>
        <taxon>Cytophagia</taxon>
        <taxon>Cytophagales</taxon>
        <taxon>Hymenobacteraceae</taxon>
        <taxon>Hymenobacter</taxon>
    </lineage>
</organism>
<sequence length="132" mass="14347">MFLTQVLDLPLTPAPIVSSLYKSRCEDMAVVSPGPQWLGNTLCIGHFNAALLTNEQLPYLSKLRAHTTAEESTNYGTAEHFHLRSESPVLAGIASSLFQHTRSLVGTEYEVLSDLADELALAQSLSSISGMR</sequence>
<comment type="caution">
    <text evidence="1">The sequence shown here is derived from an EMBL/GenBank/DDBJ whole genome shotgun (WGS) entry which is preliminary data.</text>
</comment>
<name>A0A5D6VBK0_9BACT</name>